<proteinExistence type="predicted"/>
<feature type="compositionally biased region" description="Polar residues" evidence="1">
    <location>
        <begin position="586"/>
        <end position="608"/>
    </location>
</feature>
<dbReference type="Gene3D" id="1.25.40.10">
    <property type="entry name" value="Tetratricopeptide repeat domain"/>
    <property type="match status" value="1"/>
</dbReference>
<dbReference type="InterPro" id="IPR052293">
    <property type="entry name" value="SRRP"/>
</dbReference>
<feature type="region of interest" description="Disordered" evidence="1">
    <location>
        <begin position="812"/>
        <end position="837"/>
    </location>
</feature>
<feature type="non-terminal residue" evidence="3">
    <location>
        <position position="1"/>
    </location>
</feature>
<feature type="domain" description="Peptidase S8/S53" evidence="2">
    <location>
        <begin position="883"/>
        <end position="978"/>
    </location>
</feature>
<feature type="region of interest" description="Disordered" evidence="1">
    <location>
        <begin position="632"/>
        <end position="677"/>
    </location>
</feature>
<dbReference type="RefSeq" id="XP_033381036.1">
    <property type="nucleotide sequence ID" value="XM_033531234.1"/>
</dbReference>
<dbReference type="GO" id="GO:0004252">
    <property type="term" value="F:serine-type endopeptidase activity"/>
    <property type="evidence" value="ECO:0007669"/>
    <property type="project" value="InterPro"/>
</dbReference>
<gene>
    <name evidence="3" type="ORF">BU24DRAFT_453060</name>
</gene>
<dbReference type="SUPFAM" id="SSF52743">
    <property type="entry name" value="Subtilisin-like"/>
    <property type="match status" value="1"/>
</dbReference>
<feature type="region of interest" description="Disordered" evidence="1">
    <location>
        <begin position="253"/>
        <end position="612"/>
    </location>
</feature>
<feature type="region of interest" description="Disordered" evidence="1">
    <location>
        <begin position="735"/>
        <end position="756"/>
    </location>
</feature>
<reference evidence="3" key="1">
    <citation type="journal article" date="2020" name="Stud. Mycol.">
        <title>101 Dothideomycetes genomes: a test case for predicting lifestyles and emergence of pathogens.</title>
        <authorList>
            <person name="Haridas S."/>
            <person name="Albert R."/>
            <person name="Binder M."/>
            <person name="Bloem J."/>
            <person name="Labutti K."/>
            <person name="Salamov A."/>
            <person name="Andreopoulos B."/>
            <person name="Baker S."/>
            <person name="Barry K."/>
            <person name="Bills G."/>
            <person name="Bluhm B."/>
            <person name="Cannon C."/>
            <person name="Castanera R."/>
            <person name="Culley D."/>
            <person name="Daum C."/>
            <person name="Ezra D."/>
            <person name="Gonzalez J."/>
            <person name="Henrissat B."/>
            <person name="Kuo A."/>
            <person name="Liang C."/>
            <person name="Lipzen A."/>
            <person name="Lutzoni F."/>
            <person name="Magnuson J."/>
            <person name="Mondo S."/>
            <person name="Nolan M."/>
            <person name="Ohm R."/>
            <person name="Pangilinan J."/>
            <person name="Park H.-J."/>
            <person name="Ramirez L."/>
            <person name="Alfaro M."/>
            <person name="Sun H."/>
            <person name="Tritt A."/>
            <person name="Yoshinaga Y."/>
            <person name="Zwiers L.-H."/>
            <person name="Turgeon B."/>
            <person name="Goodwin S."/>
            <person name="Spatafora J."/>
            <person name="Crous P."/>
            <person name="Grigoriev I."/>
        </authorList>
    </citation>
    <scope>NUCLEOTIDE SEQUENCE</scope>
    <source>
        <strain evidence="3">CBS 175.79</strain>
    </source>
</reference>
<dbReference type="AlphaFoldDB" id="A0A6A5XIP4"/>
<name>A0A6A5XIP4_9PLEO</name>
<dbReference type="GO" id="GO:0006508">
    <property type="term" value="P:proteolysis"/>
    <property type="evidence" value="ECO:0007669"/>
    <property type="project" value="InterPro"/>
</dbReference>
<dbReference type="EMBL" id="ML978072">
    <property type="protein sequence ID" value="KAF2012697.1"/>
    <property type="molecule type" value="Genomic_DNA"/>
</dbReference>
<sequence length="1017" mass="116125">MEVEEEVMKLIDAAKGLEAEAETTESESQRSDLLEEVTKLYQNATELAEHHWGLYIDNTLRTRDLWATSLKEAGQIGSAITCDLVSVERYTKSPAHGSKHEQTLDAQRRLAQSYGVLGQHKEAVEIFRSIVSKCSKSNREIETWCDDRSNLADALFKSPDIKDVQEAVDISFATLQRCEKYFGEDHMRTCDVRFNLGAEFQKLKKYIDALDHFQKNWAILTRDTCQCKSDPSYEGLMDVLKKSIRKCERSIARQVKKEREEREAQDAKEKKEQEITPKGELEVKQKDDTKEEEDAKASKGQGTELQQPHEDSPDTEKRDQGAENEEQQRGDIEEQRIREDDAQRASNESELKAKEKAEREAALERERKAQEEKDRISREEAAARKAQEERERRAREEAERAAKEEADRKAREEAERTAREEAERIVREEAERKAQEESERKAQALAQEEEDRKAQEEAERKAREEESERKAREAADRIAREAAERKAEEEREREAMLERERLENEERERQAKEEREKAAKKEKEAQAFKEQEAYVKAEQERERIEKQRQDEAERLRLEQLDHQKRQEELEREGLLMEARRIEKPSADSQPQPLDSSNHSQIAEQTSQDEIPPMQQYLPGVWVTNTNVDTRTVEDLSSNITPKDLSTERTTPDHQSENSRTVEPTDEAAGLHTDPPIGDCIVTGPGSEYNAMASRSIQDAPTASNKHHQAPTTPLTNSILKTFALATSTVTGIATLRPPVSNRGTRSHSVGHTKRKSMPVDLGKIKDKGTLGDIQRDPRIDDHHKEQTVHTPNLSLSPVVPYVRRKSVDETRVPGGWPTVSDDREAVKSDPNLLNKSAPPEINQILTQSRPAAMTDSWFKKLRNETHKLLDKYKGHVHPGLKSRTVKIAILDTGIARTTNAPPMIKLAASRIKTVKTATNPLKPFEDTDGHGTHAAGLILKTCPYADLYVYRVAERDDFFPEIVAEALTNAIDVKQVDIVREPQESHIKGKRQRGFIICRKLKRGYWSQNHCVSSEST</sequence>
<dbReference type="CDD" id="cd00306">
    <property type="entry name" value="Peptidases_S8_S53"/>
    <property type="match status" value="1"/>
</dbReference>
<feature type="compositionally biased region" description="Basic and acidic residues" evidence="1">
    <location>
        <begin position="307"/>
        <end position="442"/>
    </location>
</feature>
<organism evidence="3 4">
    <name type="scientific">Aaosphaeria arxii CBS 175.79</name>
    <dbReference type="NCBI Taxonomy" id="1450172"/>
    <lineage>
        <taxon>Eukaryota</taxon>
        <taxon>Fungi</taxon>
        <taxon>Dikarya</taxon>
        <taxon>Ascomycota</taxon>
        <taxon>Pezizomycotina</taxon>
        <taxon>Dothideomycetes</taxon>
        <taxon>Pleosporomycetidae</taxon>
        <taxon>Pleosporales</taxon>
        <taxon>Pleosporales incertae sedis</taxon>
        <taxon>Aaosphaeria</taxon>
    </lineage>
</organism>
<dbReference type="InterPro" id="IPR011990">
    <property type="entry name" value="TPR-like_helical_dom_sf"/>
</dbReference>
<dbReference type="InterPro" id="IPR000209">
    <property type="entry name" value="Peptidase_S8/S53_dom"/>
</dbReference>
<dbReference type="Gene3D" id="3.40.50.200">
    <property type="entry name" value="Peptidase S8/S53 domain"/>
    <property type="match status" value="1"/>
</dbReference>
<dbReference type="InterPro" id="IPR036852">
    <property type="entry name" value="Peptidase_S8/S53_dom_sf"/>
</dbReference>
<dbReference type="PANTHER" id="PTHR12239">
    <property type="entry name" value="PROTEIN CBG20215-RELATED"/>
    <property type="match status" value="1"/>
</dbReference>
<feature type="compositionally biased region" description="Basic residues" evidence="1">
    <location>
        <begin position="744"/>
        <end position="756"/>
    </location>
</feature>
<feature type="compositionally biased region" description="Basic and acidic residues" evidence="1">
    <location>
        <begin position="450"/>
        <end position="585"/>
    </location>
</feature>
<dbReference type="GeneID" id="54288631"/>
<evidence type="ECO:0000259" key="2">
    <source>
        <dbReference type="Pfam" id="PF00082"/>
    </source>
</evidence>
<feature type="compositionally biased region" description="Basic and acidic residues" evidence="1">
    <location>
        <begin position="253"/>
        <end position="297"/>
    </location>
</feature>
<feature type="compositionally biased region" description="Basic and acidic residues" evidence="1">
    <location>
        <begin position="644"/>
        <end position="656"/>
    </location>
</feature>
<dbReference type="Pfam" id="PF00082">
    <property type="entry name" value="Peptidase_S8"/>
    <property type="match status" value="1"/>
</dbReference>
<dbReference type="PANTHER" id="PTHR12239:SF41">
    <property type="entry name" value="MEMBRANE ASSOCIATED PROTEIN, PUTATIVE-RELATED"/>
    <property type="match status" value="1"/>
</dbReference>
<dbReference type="SUPFAM" id="SSF48452">
    <property type="entry name" value="TPR-like"/>
    <property type="match status" value="1"/>
</dbReference>
<evidence type="ECO:0000313" key="4">
    <source>
        <dbReference type="Proteomes" id="UP000799778"/>
    </source>
</evidence>
<protein>
    <recommendedName>
        <fullName evidence="2">Peptidase S8/S53 domain-containing protein</fullName>
    </recommendedName>
</protein>
<accession>A0A6A5XIP4</accession>
<dbReference type="Proteomes" id="UP000799778">
    <property type="component" value="Unassembled WGS sequence"/>
</dbReference>
<keyword evidence="4" id="KW-1185">Reference proteome</keyword>
<evidence type="ECO:0000256" key="1">
    <source>
        <dbReference type="SAM" id="MobiDB-lite"/>
    </source>
</evidence>
<evidence type="ECO:0000313" key="3">
    <source>
        <dbReference type="EMBL" id="KAF2012697.1"/>
    </source>
</evidence>
<dbReference type="OrthoDB" id="3679130at2759"/>